<evidence type="ECO:0000313" key="2">
    <source>
        <dbReference type="Proteomes" id="UP000663722"/>
    </source>
</evidence>
<protein>
    <submittedName>
        <fullName evidence="1">Uncharacterized protein</fullName>
    </submittedName>
</protein>
<dbReference type="Proteomes" id="UP000663722">
    <property type="component" value="Chromosome"/>
</dbReference>
<keyword evidence="2" id="KW-1185">Reference proteome</keyword>
<organism evidence="1 2">
    <name type="scientific">Desulfonema magnum</name>
    <dbReference type="NCBI Taxonomy" id="45655"/>
    <lineage>
        <taxon>Bacteria</taxon>
        <taxon>Pseudomonadati</taxon>
        <taxon>Thermodesulfobacteriota</taxon>
        <taxon>Desulfobacteria</taxon>
        <taxon>Desulfobacterales</taxon>
        <taxon>Desulfococcaceae</taxon>
        <taxon>Desulfonema</taxon>
    </lineage>
</organism>
<dbReference type="KEGG" id="dmm:dnm_000830"/>
<reference evidence="1" key="1">
    <citation type="journal article" date="2021" name="Microb. Physiol.">
        <title>Proteogenomic Insights into the Physiology of Marine, Sulfate-Reducing, Filamentous Desulfonema limicola and Desulfonema magnum.</title>
        <authorList>
            <person name="Schnaars V."/>
            <person name="Wohlbrand L."/>
            <person name="Scheve S."/>
            <person name="Hinrichs C."/>
            <person name="Reinhardt R."/>
            <person name="Rabus R."/>
        </authorList>
    </citation>
    <scope>NUCLEOTIDE SEQUENCE</scope>
    <source>
        <strain evidence="1">4be13</strain>
    </source>
</reference>
<dbReference type="EMBL" id="CP061800">
    <property type="protein sequence ID" value="QTA84090.1"/>
    <property type="molecule type" value="Genomic_DNA"/>
</dbReference>
<proteinExistence type="predicted"/>
<accession>A0A975GK35</accession>
<sequence>MKTGGFQQMIRYKNFFLLLSRAPGSGSFQRHSLTYEIAPARLANPAKVGSVSQSEGVAKRNSPKFSKRWVALRSTHPTATFDFK</sequence>
<gene>
    <name evidence="1" type="ORF">dnm_000830</name>
</gene>
<name>A0A975GK35_9BACT</name>
<evidence type="ECO:0000313" key="1">
    <source>
        <dbReference type="EMBL" id="QTA84090.1"/>
    </source>
</evidence>
<dbReference type="AlphaFoldDB" id="A0A975GK35"/>